<organism evidence="1">
    <name type="scientific">marine sediment metagenome</name>
    <dbReference type="NCBI Taxonomy" id="412755"/>
    <lineage>
        <taxon>unclassified sequences</taxon>
        <taxon>metagenomes</taxon>
        <taxon>ecological metagenomes</taxon>
    </lineage>
</organism>
<dbReference type="Gene3D" id="3.30.420.240">
    <property type="match status" value="1"/>
</dbReference>
<evidence type="ECO:0000313" key="1">
    <source>
        <dbReference type="EMBL" id="KKM64364.1"/>
    </source>
</evidence>
<protein>
    <recommendedName>
        <fullName evidence="2">Terminase large subunit gp17-like C-terminal domain-containing protein</fullName>
    </recommendedName>
</protein>
<accession>A0A0F9J3V5</accession>
<dbReference type="EMBL" id="LAZR01010915">
    <property type="protein sequence ID" value="KKM64364.1"/>
    <property type="molecule type" value="Genomic_DNA"/>
</dbReference>
<proteinExistence type="predicted"/>
<dbReference type="Gene3D" id="3.40.50.300">
    <property type="entry name" value="P-loop containing nucleotide triphosphate hydrolases"/>
    <property type="match status" value="1"/>
</dbReference>
<name>A0A0F9J3V5_9ZZZZ</name>
<dbReference type="InterPro" id="IPR027417">
    <property type="entry name" value="P-loop_NTPase"/>
</dbReference>
<sequence>MVTETPAPFALHTATFLQAQAEPIFFCREIIGVEPWDYQLKILHDLGLESQVAAHTGHGIGKTSLGSWALLWFIFTRNESKVITTAPTWRQVADLLWSEVHKWARKMDLEKMGWTFPYKLLDTRLEVEQEWYAVGESTDEPEKIEGYHAPSIMYITDESKAIPDKIFDSMAGGMTSAESKHLMLSTPGASQGKFYRVCTNKAEKGDWKIHHVDAEDVAVSTNGVQVSKKWIENRKKVWGPSSGIYQLRVKGLFVDMVDDRFCPASWVERAMSNVVKSSKKAKKIKAVDPARYGPDLTVVGMREGMKVLPMLKADNTSVPKTEQIVYDEFLEHRPSEVIIDIGGGLGAGIYDHLLRRSKIRDHLKAFDGANAANDPDMYMNRRAESYWNLRTLLGEGDMQLPYDESIEGQLTGMRYEYRAHRGNTVIKMESKEDMRKRGMISPNEADTLMMLFSDELLQEDAPGIGIWV</sequence>
<reference evidence="1" key="1">
    <citation type="journal article" date="2015" name="Nature">
        <title>Complex archaea that bridge the gap between prokaryotes and eukaryotes.</title>
        <authorList>
            <person name="Spang A."/>
            <person name="Saw J.H."/>
            <person name="Jorgensen S.L."/>
            <person name="Zaremba-Niedzwiedzka K."/>
            <person name="Martijn J."/>
            <person name="Lind A.E."/>
            <person name="van Eijk R."/>
            <person name="Schleper C."/>
            <person name="Guy L."/>
            <person name="Ettema T.J."/>
        </authorList>
    </citation>
    <scope>NUCLEOTIDE SEQUENCE</scope>
</reference>
<comment type="caution">
    <text evidence="1">The sequence shown here is derived from an EMBL/GenBank/DDBJ whole genome shotgun (WGS) entry which is preliminary data.</text>
</comment>
<evidence type="ECO:0008006" key="2">
    <source>
        <dbReference type="Google" id="ProtNLM"/>
    </source>
</evidence>
<dbReference type="AlphaFoldDB" id="A0A0F9J3V5"/>
<gene>
    <name evidence="1" type="ORF">LCGC14_1502110</name>
</gene>